<keyword evidence="2" id="KW-1185">Reference proteome</keyword>
<organism evidence="1 2">
    <name type="scientific">Rufibacter quisquiliarum</name>
    <dbReference type="NCBI Taxonomy" id="1549639"/>
    <lineage>
        <taxon>Bacteria</taxon>
        <taxon>Pseudomonadati</taxon>
        <taxon>Bacteroidota</taxon>
        <taxon>Cytophagia</taxon>
        <taxon>Cytophagales</taxon>
        <taxon>Hymenobacteraceae</taxon>
        <taxon>Rufibacter</taxon>
    </lineage>
</organism>
<dbReference type="EMBL" id="JACJIQ010000006">
    <property type="protein sequence ID" value="MBA9077181.1"/>
    <property type="molecule type" value="Genomic_DNA"/>
</dbReference>
<comment type="caution">
    <text evidence="1">The sequence shown here is derived from an EMBL/GenBank/DDBJ whole genome shotgun (WGS) entry which is preliminary data.</text>
</comment>
<protein>
    <submittedName>
        <fullName evidence="1">Uncharacterized protein</fullName>
    </submittedName>
</protein>
<dbReference type="AlphaFoldDB" id="A0A839GTS2"/>
<evidence type="ECO:0000313" key="2">
    <source>
        <dbReference type="Proteomes" id="UP000563094"/>
    </source>
</evidence>
<proteinExistence type="predicted"/>
<dbReference type="RefSeq" id="WP_066836518.1">
    <property type="nucleotide sequence ID" value="NZ_JACJIQ010000006.1"/>
</dbReference>
<reference evidence="1 2" key="1">
    <citation type="submission" date="2020-08" db="EMBL/GenBank/DDBJ databases">
        <title>Genomic Encyclopedia of Type Strains, Phase IV (KMG-IV): sequencing the most valuable type-strain genomes for metagenomic binning, comparative biology and taxonomic classification.</title>
        <authorList>
            <person name="Goeker M."/>
        </authorList>
    </citation>
    <scope>NUCLEOTIDE SEQUENCE [LARGE SCALE GENOMIC DNA]</scope>
    <source>
        <strain evidence="1 2">DSM 29854</strain>
    </source>
</reference>
<evidence type="ECO:0000313" key="1">
    <source>
        <dbReference type="EMBL" id="MBA9077181.1"/>
    </source>
</evidence>
<name>A0A839GTS2_9BACT</name>
<sequence>MKAVGNIKAITQQRSSKLANVEIHISSVQYVTSKKDGRYFQDYAYEEELETPLVITGDCLARADKNKQPEGDFEFNVYDKVDGEYVLNENKRLEVTVVYDFEEDVTIISALDYTVTLPPAEFEQFRKEREKEKGFKQTKTSRKRF</sequence>
<gene>
    <name evidence="1" type="ORF">FHS90_001892</name>
</gene>
<accession>A0A839GTS2</accession>
<dbReference type="Proteomes" id="UP000563094">
    <property type="component" value="Unassembled WGS sequence"/>
</dbReference>